<name>A0A1Y2FY81_9BASI</name>
<proteinExistence type="predicted"/>
<evidence type="ECO:0000313" key="2">
    <source>
        <dbReference type="EMBL" id="ORY88296.1"/>
    </source>
</evidence>
<comment type="caution">
    <text evidence="2">The sequence shown here is derived from an EMBL/GenBank/DDBJ whole genome shotgun (WGS) entry which is preliminary data.</text>
</comment>
<dbReference type="InParanoid" id="A0A1Y2FY81"/>
<dbReference type="Pfam" id="PF00646">
    <property type="entry name" value="F-box"/>
    <property type="match status" value="1"/>
</dbReference>
<keyword evidence="3" id="KW-1185">Reference proteome</keyword>
<reference evidence="2 3" key="1">
    <citation type="submission" date="2016-07" db="EMBL/GenBank/DDBJ databases">
        <title>Pervasive Adenine N6-methylation of Active Genes in Fungi.</title>
        <authorList>
            <consortium name="DOE Joint Genome Institute"/>
            <person name="Mondo S.J."/>
            <person name="Dannebaum R.O."/>
            <person name="Kuo R.C."/>
            <person name="Labutti K."/>
            <person name="Haridas S."/>
            <person name="Kuo A."/>
            <person name="Salamov A."/>
            <person name="Ahrendt S.R."/>
            <person name="Lipzen A."/>
            <person name="Sullivan W."/>
            <person name="Andreopoulos W.B."/>
            <person name="Clum A."/>
            <person name="Lindquist E."/>
            <person name="Daum C."/>
            <person name="Ramamoorthy G.K."/>
            <person name="Gryganskyi A."/>
            <person name="Culley D."/>
            <person name="Magnuson J.K."/>
            <person name="James T.Y."/>
            <person name="O'Malley M.A."/>
            <person name="Stajich J.E."/>
            <person name="Spatafora J.W."/>
            <person name="Visel A."/>
            <person name="Grigoriev I.V."/>
        </authorList>
    </citation>
    <scope>NUCLEOTIDE SEQUENCE [LARGE SCALE GENOMIC DNA]</scope>
    <source>
        <strain evidence="2 3">62-1032</strain>
    </source>
</reference>
<protein>
    <recommendedName>
        <fullName evidence="1">F-box domain-containing protein</fullName>
    </recommendedName>
</protein>
<gene>
    <name evidence="2" type="ORF">BCR35DRAFT_330169</name>
</gene>
<dbReference type="OrthoDB" id="2540763at2759"/>
<accession>A0A1Y2FY81</accession>
<dbReference type="Proteomes" id="UP000193467">
    <property type="component" value="Unassembled WGS sequence"/>
</dbReference>
<organism evidence="2 3">
    <name type="scientific">Leucosporidium creatinivorum</name>
    <dbReference type="NCBI Taxonomy" id="106004"/>
    <lineage>
        <taxon>Eukaryota</taxon>
        <taxon>Fungi</taxon>
        <taxon>Dikarya</taxon>
        <taxon>Basidiomycota</taxon>
        <taxon>Pucciniomycotina</taxon>
        <taxon>Microbotryomycetes</taxon>
        <taxon>Leucosporidiales</taxon>
        <taxon>Leucosporidium</taxon>
    </lineage>
</organism>
<dbReference type="Gene3D" id="1.20.1280.50">
    <property type="match status" value="1"/>
</dbReference>
<dbReference type="InterPro" id="IPR001810">
    <property type="entry name" value="F-box_dom"/>
</dbReference>
<evidence type="ECO:0000313" key="3">
    <source>
        <dbReference type="Proteomes" id="UP000193467"/>
    </source>
</evidence>
<dbReference type="SUPFAM" id="SSF81383">
    <property type="entry name" value="F-box domain"/>
    <property type="match status" value="1"/>
</dbReference>
<evidence type="ECO:0000259" key="1">
    <source>
        <dbReference type="Pfam" id="PF00646"/>
    </source>
</evidence>
<dbReference type="AlphaFoldDB" id="A0A1Y2FY81"/>
<sequence>MGGKEATLREETNITLPPEIWVEILARCSHFDLKKAKRVCKSFNELIMVLPASTRFSSALSLTDPSTLTTKTGPLLHPVLKQLDLIKDNLRDILLHGKSKDYIVTDLSIGKTELASSPSSSVVWLRGFGEYIGTIINTDDKGVTIGQVLREVVELWNQPSFETSFNDNLDDLLLDSDDDDITITLRRASNIFCATRGITHSTAGPLPRSKVTDVSSCRLSLWALNPLQCTPPNDSGI</sequence>
<feature type="domain" description="F-box" evidence="1">
    <location>
        <begin position="16"/>
        <end position="47"/>
    </location>
</feature>
<dbReference type="EMBL" id="MCGR01000011">
    <property type="protein sequence ID" value="ORY88296.1"/>
    <property type="molecule type" value="Genomic_DNA"/>
</dbReference>
<dbReference type="InterPro" id="IPR036047">
    <property type="entry name" value="F-box-like_dom_sf"/>
</dbReference>